<accession>A0AAD5V6W8</accession>
<gene>
    <name evidence="1" type="ORF">NLI96_g3345</name>
</gene>
<evidence type="ECO:0000313" key="2">
    <source>
        <dbReference type="Proteomes" id="UP001212997"/>
    </source>
</evidence>
<organism evidence="1 2">
    <name type="scientific">Meripilus lineatus</name>
    <dbReference type="NCBI Taxonomy" id="2056292"/>
    <lineage>
        <taxon>Eukaryota</taxon>
        <taxon>Fungi</taxon>
        <taxon>Dikarya</taxon>
        <taxon>Basidiomycota</taxon>
        <taxon>Agaricomycotina</taxon>
        <taxon>Agaricomycetes</taxon>
        <taxon>Polyporales</taxon>
        <taxon>Meripilaceae</taxon>
        <taxon>Meripilus</taxon>
    </lineage>
</organism>
<dbReference type="AlphaFoldDB" id="A0AAD5V6W8"/>
<evidence type="ECO:0000313" key="1">
    <source>
        <dbReference type="EMBL" id="KAJ3487716.1"/>
    </source>
</evidence>
<proteinExistence type="predicted"/>
<protein>
    <submittedName>
        <fullName evidence="1">Uncharacterized protein</fullName>
    </submittedName>
</protein>
<dbReference type="EMBL" id="JANAWD010000084">
    <property type="protein sequence ID" value="KAJ3487716.1"/>
    <property type="molecule type" value="Genomic_DNA"/>
</dbReference>
<keyword evidence="2" id="KW-1185">Reference proteome</keyword>
<reference evidence="1" key="1">
    <citation type="submission" date="2022-07" db="EMBL/GenBank/DDBJ databases">
        <title>Genome Sequence of Physisporinus lineatus.</title>
        <authorList>
            <person name="Buettner E."/>
        </authorList>
    </citation>
    <scope>NUCLEOTIDE SEQUENCE</scope>
    <source>
        <strain evidence="1">VT162</strain>
    </source>
</reference>
<sequence>MMNTNTVVFPAAQPVSISNTSEPAESHPHALTCSHHSVALEICDLVYGPTPSSWDSIERLYESSAIYENPILTATSRSVIADIHALSSQFAQLDVPKPVSVLFAIFGVERKGRWADPWFRAVRIWSEVGDVCESDSFDGHRKTIVEHTLHVLILPGLHSETSQPPPSPNPNRTITLDSSYHYSLSPGKHTTLGLDLSIPSPLHLRLPILTRLSFNDVGKITHHRDFWDVKDLLGLVPGMTLTQWISGRIFAQGIRGVVSITRSLFEATVSKKIVNGQAVDEEGGLTPAEAYAKAVKVGMYHSRRPSTGRGSLTVAP</sequence>
<name>A0AAD5V6W8_9APHY</name>
<dbReference type="Proteomes" id="UP001212997">
    <property type="component" value="Unassembled WGS sequence"/>
</dbReference>
<comment type="caution">
    <text evidence="1">The sequence shown here is derived from an EMBL/GenBank/DDBJ whole genome shotgun (WGS) entry which is preliminary data.</text>
</comment>